<accession>A0AAD4MHP7</accession>
<keyword evidence="2" id="KW-1185">Reference proteome</keyword>
<dbReference type="AlphaFoldDB" id="A0AAD4MHP7"/>
<evidence type="ECO:0000313" key="2">
    <source>
        <dbReference type="Proteomes" id="UP001201812"/>
    </source>
</evidence>
<dbReference type="EMBL" id="JAKKPZ010000516">
    <property type="protein sequence ID" value="KAI1694377.1"/>
    <property type="molecule type" value="Genomic_DNA"/>
</dbReference>
<reference evidence="1" key="1">
    <citation type="submission" date="2022-01" db="EMBL/GenBank/DDBJ databases">
        <title>Genome Sequence Resource for Two Populations of Ditylenchus destructor, the Migratory Endoparasitic Phytonematode.</title>
        <authorList>
            <person name="Zhang H."/>
            <person name="Lin R."/>
            <person name="Xie B."/>
        </authorList>
    </citation>
    <scope>NUCLEOTIDE SEQUENCE</scope>
    <source>
        <strain evidence="1">BazhouSP</strain>
    </source>
</reference>
<dbReference type="Proteomes" id="UP001201812">
    <property type="component" value="Unassembled WGS sequence"/>
</dbReference>
<name>A0AAD4MHP7_9BILA</name>
<proteinExistence type="predicted"/>
<sequence>MLYRLPTSTQMLFLSTADFSNALSLNSSADFDPDALSFNSTDVLPNICDFKSTQMLNSFQELCATVYNDDLKWRRKAFQRKSRDRETRAGLSFHSNITNEFMTTGILSQHYSRKQIEPSSTQFISKESVPDKEITLRAAVGADST</sequence>
<gene>
    <name evidence="1" type="ORF">DdX_20141</name>
</gene>
<protein>
    <submittedName>
        <fullName evidence="1">Uncharacterized protein</fullName>
    </submittedName>
</protein>
<evidence type="ECO:0000313" key="1">
    <source>
        <dbReference type="EMBL" id="KAI1694377.1"/>
    </source>
</evidence>
<organism evidence="1 2">
    <name type="scientific">Ditylenchus destructor</name>
    <dbReference type="NCBI Taxonomy" id="166010"/>
    <lineage>
        <taxon>Eukaryota</taxon>
        <taxon>Metazoa</taxon>
        <taxon>Ecdysozoa</taxon>
        <taxon>Nematoda</taxon>
        <taxon>Chromadorea</taxon>
        <taxon>Rhabditida</taxon>
        <taxon>Tylenchina</taxon>
        <taxon>Tylenchomorpha</taxon>
        <taxon>Sphaerularioidea</taxon>
        <taxon>Anguinidae</taxon>
        <taxon>Anguininae</taxon>
        <taxon>Ditylenchus</taxon>
    </lineage>
</organism>
<comment type="caution">
    <text evidence="1">The sequence shown here is derived from an EMBL/GenBank/DDBJ whole genome shotgun (WGS) entry which is preliminary data.</text>
</comment>